<evidence type="ECO:0000313" key="3">
    <source>
        <dbReference type="Proteomes" id="UP001597400"/>
    </source>
</evidence>
<proteinExistence type="predicted"/>
<dbReference type="RefSeq" id="WP_380928797.1">
    <property type="nucleotide sequence ID" value="NZ_JBHUGS010000002.1"/>
</dbReference>
<dbReference type="Proteomes" id="UP001597400">
    <property type="component" value="Unassembled WGS sequence"/>
</dbReference>
<keyword evidence="1" id="KW-0732">Signal</keyword>
<organism evidence="2 3">
    <name type="scientific">Sphingomonas arantia</name>
    <dbReference type="NCBI Taxonomy" id="1460676"/>
    <lineage>
        <taxon>Bacteria</taxon>
        <taxon>Pseudomonadati</taxon>
        <taxon>Pseudomonadota</taxon>
        <taxon>Alphaproteobacteria</taxon>
        <taxon>Sphingomonadales</taxon>
        <taxon>Sphingomonadaceae</taxon>
        <taxon>Sphingomonas</taxon>
    </lineage>
</organism>
<feature type="chain" id="PRO_5046636844" evidence="1">
    <location>
        <begin position="20"/>
        <end position="125"/>
    </location>
</feature>
<evidence type="ECO:0000256" key="1">
    <source>
        <dbReference type="SAM" id="SignalP"/>
    </source>
</evidence>
<accession>A0ABW4TXV8</accession>
<dbReference type="EMBL" id="JBHUGS010000002">
    <property type="protein sequence ID" value="MFD1950619.1"/>
    <property type="molecule type" value="Genomic_DNA"/>
</dbReference>
<feature type="signal peptide" evidence="1">
    <location>
        <begin position="1"/>
        <end position="19"/>
    </location>
</feature>
<gene>
    <name evidence="2" type="ORF">ACFSGX_07550</name>
</gene>
<evidence type="ECO:0000313" key="2">
    <source>
        <dbReference type="EMBL" id="MFD1950619.1"/>
    </source>
</evidence>
<reference evidence="3" key="1">
    <citation type="journal article" date="2019" name="Int. J. Syst. Evol. Microbiol.">
        <title>The Global Catalogue of Microorganisms (GCM) 10K type strain sequencing project: providing services to taxonomists for standard genome sequencing and annotation.</title>
        <authorList>
            <consortium name="The Broad Institute Genomics Platform"/>
            <consortium name="The Broad Institute Genome Sequencing Center for Infectious Disease"/>
            <person name="Wu L."/>
            <person name="Ma J."/>
        </authorList>
    </citation>
    <scope>NUCLEOTIDE SEQUENCE [LARGE SCALE GENOMIC DNA]</scope>
    <source>
        <strain evidence="3">CGMCC 1.12702</strain>
    </source>
</reference>
<keyword evidence="3" id="KW-1185">Reference proteome</keyword>
<protein>
    <submittedName>
        <fullName evidence="2">Uncharacterized protein</fullName>
    </submittedName>
</protein>
<sequence length="125" mass="13881">MKPIFGLAAMLVLATPAVAQRPVANPFSDKLASLKDVPRRAVLRRAILDSNLWCDRVSQDLRRGTWRNLSVWNARCGRGADYGVFIGQDQSVQVRPCKDLASLKLPRCTLPPRAVVQNTGARQTR</sequence>
<comment type="caution">
    <text evidence="2">The sequence shown here is derived from an EMBL/GenBank/DDBJ whole genome shotgun (WGS) entry which is preliminary data.</text>
</comment>
<name>A0ABW4TXV8_9SPHN</name>